<sequence>MSFTEVVSKSGLFGSIEHKDVVKLSVIGCLIIFSVLITTIYFQFSFSGTYEAVIFLIPQLYYIPIILITVWYPKRGILASVLIIAGFLLAVTYFYYQGLRIDPFIAGINAALFLWVGLASAYIAKSSGIFNFRYFGYFYNSKNGILIVDAKNLKIIDANPKICKISGQSHNKIIGKNLTVFLYNLGLESSKTDKIIDKSGIINEKIIVKCSDDDEKIFLVTSVENNKEDNIECTFIDITESEREKKDAIEEKELFRRFVDSSDNIFFMLDKTGKIFKIHWSKAKENNIREELLCGRYLSQLLGNCTDEDCKKYTDSILSSGSTKSFKSYILTSDGLKKSCSVISGPLNDSAGNTIGIIGSVEFIFDNHSETFEEDKNIGINYEMNRWNFFVNNAAHELRTPLQPIVGYLNLLLDDPKDSGLNDYSAGMLRRCLSSVERECAIVERMLELGICESYPVNLLISEIKLHELAEKIIKIGHYSDSADILNRIDGNTVIYADRDRLYQVLNGIISNAVKYNSDPRVVEISFRKDELYNFIEITDNGNGIPPESLALIFEPFYIDNLSLLSREYGRIGLDLSIAKKYIELHGGEILVSSEKGRGSTFTVKTPVNPVNSS</sequence>
<dbReference type="Pfam" id="PF00512">
    <property type="entry name" value="HisKA"/>
    <property type="match status" value="1"/>
</dbReference>
<keyword evidence="7" id="KW-0812">Transmembrane</keyword>
<dbReference type="InterPro" id="IPR004358">
    <property type="entry name" value="Sig_transdc_His_kin-like_C"/>
</dbReference>
<dbReference type="PROSITE" id="PS50109">
    <property type="entry name" value="HIS_KIN"/>
    <property type="match status" value="1"/>
</dbReference>
<dbReference type="CDD" id="cd00075">
    <property type="entry name" value="HATPase"/>
    <property type="match status" value="1"/>
</dbReference>
<proteinExistence type="predicted"/>
<evidence type="ECO:0000256" key="4">
    <source>
        <dbReference type="ARBA" id="ARBA00022679"/>
    </source>
</evidence>
<evidence type="ECO:0000256" key="5">
    <source>
        <dbReference type="ARBA" id="ARBA00022777"/>
    </source>
</evidence>
<dbReference type="AlphaFoldDB" id="H1YWK9"/>
<dbReference type="CDD" id="cd00082">
    <property type="entry name" value="HisKA"/>
    <property type="match status" value="1"/>
</dbReference>
<dbReference type="InterPro" id="IPR005467">
    <property type="entry name" value="His_kinase_dom"/>
</dbReference>
<organism evidence="10 11">
    <name type="scientific">Methanoplanus limicola DSM 2279</name>
    <dbReference type="NCBI Taxonomy" id="937775"/>
    <lineage>
        <taxon>Archaea</taxon>
        <taxon>Methanobacteriati</taxon>
        <taxon>Methanobacteriota</taxon>
        <taxon>Stenosarchaea group</taxon>
        <taxon>Methanomicrobia</taxon>
        <taxon>Methanomicrobiales</taxon>
        <taxon>Methanomicrobiaceae</taxon>
        <taxon>Methanoplanus</taxon>
    </lineage>
</organism>
<reference evidence="10 11" key="1">
    <citation type="submission" date="2011-10" db="EMBL/GenBank/DDBJ databases">
        <title>The Improved High-Quality Draft genome of Methanoplanus limicola DSM 2279.</title>
        <authorList>
            <consortium name="US DOE Joint Genome Institute (JGI-PGF)"/>
            <person name="Lucas S."/>
            <person name="Copeland A."/>
            <person name="Lapidus A."/>
            <person name="Glavina del Rio T."/>
            <person name="Dalin E."/>
            <person name="Tice H."/>
            <person name="Bruce D."/>
            <person name="Goodwin L."/>
            <person name="Pitluck S."/>
            <person name="Peters L."/>
            <person name="Mikhailova N."/>
            <person name="Lu M."/>
            <person name="Kyrpides N."/>
            <person name="Mavromatis K."/>
            <person name="Ivanova N."/>
            <person name="Markowitz V."/>
            <person name="Cheng J.-F."/>
            <person name="Hugenholtz P."/>
            <person name="Woyke T."/>
            <person name="Wu D."/>
            <person name="Wirth R."/>
            <person name="Brambilla E.-M."/>
            <person name="Klenk H.-P."/>
            <person name="Eisen J.A."/>
        </authorList>
    </citation>
    <scope>NUCLEOTIDE SEQUENCE [LARGE SCALE GENOMIC DNA]</scope>
    <source>
        <strain evidence="10 11">DSM 2279</strain>
    </source>
</reference>
<feature type="domain" description="Histidine kinase" evidence="8">
    <location>
        <begin position="393"/>
        <end position="610"/>
    </location>
</feature>
<dbReference type="HOGENOM" id="CLU_462044_0_0_2"/>
<protein>
    <recommendedName>
        <fullName evidence="2">histidine kinase</fullName>
        <ecNumber evidence="2">2.7.13.3</ecNumber>
    </recommendedName>
</protein>
<dbReference type="STRING" id="937775.Metlim_1710"/>
<dbReference type="InterPro" id="IPR050736">
    <property type="entry name" value="Sensor_HK_Regulatory"/>
</dbReference>
<evidence type="ECO:0000313" key="10">
    <source>
        <dbReference type="EMBL" id="EHQ35811.1"/>
    </source>
</evidence>
<dbReference type="Gene3D" id="3.30.450.20">
    <property type="entry name" value="PAS domain"/>
    <property type="match status" value="2"/>
</dbReference>
<dbReference type="EMBL" id="CM001436">
    <property type="protein sequence ID" value="EHQ35811.1"/>
    <property type="molecule type" value="Genomic_DNA"/>
</dbReference>
<dbReference type="SMART" id="SM00388">
    <property type="entry name" value="HisKA"/>
    <property type="match status" value="1"/>
</dbReference>
<dbReference type="NCBIfam" id="TIGR00229">
    <property type="entry name" value="sensory_box"/>
    <property type="match status" value="1"/>
</dbReference>
<keyword evidence="3" id="KW-0597">Phosphoprotein</keyword>
<dbReference type="PROSITE" id="PS50112">
    <property type="entry name" value="PAS"/>
    <property type="match status" value="1"/>
</dbReference>
<dbReference type="Gene3D" id="1.10.287.130">
    <property type="match status" value="1"/>
</dbReference>
<dbReference type="RefSeq" id="WP_004077702.1">
    <property type="nucleotide sequence ID" value="NZ_CM001436.1"/>
</dbReference>
<evidence type="ECO:0000256" key="7">
    <source>
        <dbReference type="SAM" id="Phobius"/>
    </source>
</evidence>
<gene>
    <name evidence="10" type="ORF">Metlim_1710</name>
</gene>
<dbReference type="SUPFAM" id="SSF55785">
    <property type="entry name" value="PYP-like sensor domain (PAS domain)"/>
    <property type="match status" value="2"/>
</dbReference>
<name>H1YWK9_9EURY</name>
<feature type="transmembrane region" description="Helical" evidence="7">
    <location>
        <begin position="104"/>
        <end position="124"/>
    </location>
</feature>
<dbReference type="InterPro" id="IPR036890">
    <property type="entry name" value="HATPase_C_sf"/>
</dbReference>
<dbReference type="InterPro" id="IPR003661">
    <property type="entry name" value="HisK_dim/P_dom"/>
</dbReference>
<feature type="transmembrane region" description="Helical" evidence="7">
    <location>
        <begin position="77"/>
        <end position="98"/>
    </location>
</feature>
<dbReference type="EC" id="2.7.13.3" evidence="2"/>
<keyword evidence="7" id="KW-0472">Membrane</keyword>
<dbReference type="PATRIC" id="fig|937775.9.peg.1923"/>
<dbReference type="Proteomes" id="UP000005741">
    <property type="component" value="Chromosome"/>
</dbReference>
<dbReference type="PANTHER" id="PTHR43711">
    <property type="entry name" value="TWO-COMPONENT HISTIDINE KINASE"/>
    <property type="match status" value="1"/>
</dbReference>
<keyword evidence="11" id="KW-1185">Reference proteome</keyword>
<feature type="transmembrane region" description="Helical" evidence="7">
    <location>
        <begin position="50"/>
        <end position="70"/>
    </location>
</feature>
<dbReference type="SMART" id="SM00387">
    <property type="entry name" value="HATPase_c"/>
    <property type="match status" value="1"/>
</dbReference>
<evidence type="ECO:0000256" key="1">
    <source>
        <dbReference type="ARBA" id="ARBA00000085"/>
    </source>
</evidence>
<dbReference type="Gene3D" id="3.30.565.10">
    <property type="entry name" value="Histidine kinase-like ATPase, C-terminal domain"/>
    <property type="match status" value="1"/>
</dbReference>
<feature type="domain" description="PAS" evidence="9">
    <location>
        <begin position="145"/>
        <end position="185"/>
    </location>
</feature>
<dbReference type="SUPFAM" id="SSF47384">
    <property type="entry name" value="Homodimeric domain of signal transducing histidine kinase"/>
    <property type="match status" value="1"/>
</dbReference>
<keyword evidence="5 10" id="KW-0418">Kinase</keyword>
<comment type="catalytic activity">
    <reaction evidence="1">
        <text>ATP + protein L-histidine = ADP + protein N-phospho-L-histidine.</text>
        <dbReference type="EC" id="2.7.13.3"/>
    </reaction>
</comment>
<dbReference type="InterPro" id="IPR000014">
    <property type="entry name" value="PAS"/>
</dbReference>
<dbReference type="OrthoDB" id="342253at2157"/>
<evidence type="ECO:0000259" key="9">
    <source>
        <dbReference type="PROSITE" id="PS50112"/>
    </source>
</evidence>
<keyword evidence="7" id="KW-1133">Transmembrane helix</keyword>
<dbReference type="InterPro" id="IPR036097">
    <property type="entry name" value="HisK_dim/P_sf"/>
</dbReference>
<dbReference type="InterPro" id="IPR003594">
    <property type="entry name" value="HATPase_dom"/>
</dbReference>
<dbReference type="PRINTS" id="PR00344">
    <property type="entry name" value="BCTRLSENSOR"/>
</dbReference>
<dbReference type="InterPro" id="IPR035965">
    <property type="entry name" value="PAS-like_dom_sf"/>
</dbReference>
<feature type="transmembrane region" description="Helical" evidence="7">
    <location>
        <begin position="21"/>
        <end position="44"/>
    </location>
</feature>
<accession>H1YWK9</accession>
<keyword evidence="6" id="KW-0902">Two-component regulatory system</keyword>
<dbReference type="Pfam" id="PF02518">
    <property type="entry name" value="HATPase_c"/>
    <property type="match status" value="1"/>
</dbReference>
<keyword evidence="4" id="KW-0808">Transferase</keyword>
<dbReference type="PANTHER" id="PTHR43711:SF31">
    <property type="entry name" value="HISTIDINE KINASE"/>
    <property type="match status" value="1"/>
</dbReference>
<evidence type="ECO:0000259" key="8">
    <source>
        <dbReference type="PROSITE" id="PS50109"/>
    </source>
</evidence>
<dbReference type="GO" id="GO:0000155">
    <property type="term" value="F:phosphorelay sensor kinase activity"/>
    <property type="evidence" value="ECO:0007669"/>
    <property type="project" value="InterPro"/>
</dbReference>
<dbReference type="InParanoid" id="H1YWK9"/>
<evidence type="ECO:0000256" key="2">
    <source>
        <dbReference type="ARBA" id="ARBA00012438"/>
    </source>
</evidence>
<evidence type="ECO:0000256" key="3">
    <source>
        <dbReference type="ARBA" id="ARBA00022553"/>
    </source>
</evidence>
<dbReference type="Pfam" id="PF13426">
    <property type="entry name" value="PAS_9"/>
    <property type="match status" value="1"/>
</dbReference>
<evidence type="ECO:0000256" key="6">
    <source>
        <dbReference type="ARBA" id="ARBA00023012"/>
    </source>
</evidence>
<evidence type="ECO:0000313" key="11">
    <source>
        <dbReference type="Proteomes" id="UP000005741"/>
    </source>
</evidence>
<dbReference type="SUPFAM" id="SSF55874">
    <property type="entry name" value="ATPase domain of HSP90 chaperone/DNA topoisomerase II/histidine kinase"/>
    <property type="match status" value="1"/>
</dbReference>